<sequence length="156" mass="17099">MSGMTLEGLSKQLRKIDFCMLCTNGGSGTITARPMSNNGDVEYNGDSWFFSYEDTRKVAEISRDAGVTLTFTAPPSLLGKPGIFIAIRGEAHLVREKSEFEDHWVSGLDRWFPDGTDTVGLVLIKVSAESIEYWDGEENGRVSLTALDPVAESSVE</sequence>
<keyword evidence="3" id="KW-1185">Reference proteome</keyword>
<dbReference type="Gene3D" id="2.30.110.10">
    <property type="entry name" value="Electron Transport, Fmn-binding Protein, Chain A"/>
    <property type="match status" value="1"/>
</dbReference>
<accession>A0A5C4XP42</accession>
<dbReference type="AlphaFoldDB" id="A0A5C4XP42"/>
<dbReference type="InterPro" id="IPR052917">
    <property type="entry name" value="Stress-Dev_Protein"/>
</dbReference>
<dbReference type="SUPFAM" id="SSF50475">
    <property type="entry name" value="FMN-binding split barrel"/>
    <property type="match status" value="1"/>
</dbReference>
<dbReference type="Proteomes" id="UP000311605">
    <property type="component" value="Unassembled WGS sequence"/>
</dbReference>
<dbReference type="RefSeq" id="WP_139672517.1">
    <property type="nucleotide sequence ID" value="NZ_VDMN01000001.1"/>
</dbReference>
<dbReference type="Pfam" id="PF16242">
    <property type="entry name" value="Pyrid_ox_like"/>
    <property type="match status" value="1"/>
</dbReference>
<proteinExistence type="predicted"/>
<dbReference type="EMBL" id="VDMN01000001">
    <property type="protein sequence ID" value="TNM65223.1"/>
    <property type="molecule type" value="Genomic_DNA"/>
</dbReference>
<protein>
    <submittedName>
        <fullName evidence="2">Pyridoxamine 5'-phosphate oxidase</fullName>
    </submittedName>
</protein>
<dbReference type="InterPro" id="IPR012349">
    <property type="entry name" value="Split_barrel_FMN-bd"/>
</dbReference>
<dbReference type="PANTHER" id="PTHR34818:SF1">
    <property type="entry name" value="PROTEIN BLI-3"/>
    <property type="match status" value="1"/>
</dbReference>
<dbReference type="InterPro" id="IPR038725">
    <property type="entry name" value="YdaG_split_barrel_FMN-bd"/>
</dbReference>
<evidence type="ECO:0000313" key="2">
    <source>
        <dbReference type="EMBL" id="TNM65223.1"/>
    </source>
</evidence>
<dbReference type="OrthoDB" id="1432662at2"/>
<comment type="caution">
    <text evidence="2">The sequence shown here is derived from an EMBL/GenBank/DDBJ whole genome shotgun (WGS) entry which is preliminary data.</text>
</comment>
<evidence type="ECO:0000259" key="1">
    <source>
        <dbReference type="Pfam" id="PF16242"/>
    </source>
</evidence>
<gene>
    <name evidence="2" type="ORF">FHP24_02760</name>
</gene>
<feature type="domain" description="General stress protein FMN-binding split barrel" evidence="1">
    <location>
        <begin position="7"/>
        <end position="139"/>
    </location>
</feature>
<evidence type="ECO:0000313" key="3">
    <source>
        <dbReference type="Proteomes" id="UP000311605"/>
    </source>
</evidence>
<dbReference type="PANTHER" id="PTHR34818">
    <property type="entry name" value="PROTEIN BLI-3"/>
    <property type="match status" value="1"/>
</dbReference>
<name>A0A5C4XP42_9HYPH</name>
<reference evidence="2 3" key="1">
    <citation type="submission" date="2019-06" db="EMBL/GenBank/DDBJ databases">
        <title>The draft genome of Rhizobium smilacinae PTYR-5.</title>
        <authorList>
            <person name="Liu L."/>
            <person name="Li L."/>
            <person name="Zhang X."/>
        </authorList>
    </citation>
    <scope>NUCLEOTIDE SEQUENCE [LARGE SCALE GENOMIC DNA]</scope>
    <source>
        <strain evidence="2 3">PTYR-5</strain>
    </source>
</reference>
<organism evidence="2 3">
    <name type="scientific">Aliirhizobium smilacinae</name>
    <dbReference type="NCBI Taxonomy" id="1395944"/>
    <lineage>
        <taxon>Bacteria</taxon>
        <taxon>Pseudomonadati</taxon>
        <taxon>Pseudomonadota</taxon>
        <taxon>Alphaproteobacteria</taxon>
        <taxon>Hyphomicrobiales</taxon>
        <taxon>Rhizobiaceae</taxon>
        <taxon>Aliirhizobium</taxon>
    </lineage>
</organism>